<dbReference type="UniPathway" id="UPA00053">
    <property type="reaction ID" value="UER00087"/>
</dbReference>
<feature type="active site" description="Proton acceptor" evidence="8">
    <location>
        <position position="71"/>
    </location>
</feature>
<dbReference type="NCBIfam" id="TIGR00507">
    <property type="entry name" value="aroE"/>
    <property type="match status" value="1"/>
</dbReference>
<evidence type="ECO:0000256" key="5">
    <source>
        <dbReference type="ARBA" id="ARBA00023002"/>
    </source>
</evidence>
<dbReference type="GO" id="GO:0009423">
    <property type="term" value="P:chorismate biosynthetic process"/>
    <property type="evidence" value="ECO:0007669"/>
    <property type="project" value="UniProtKB-UniRule"/>
</dbReference>
<dbReference type="Gene3D" id="3.40.50.720">
    <property type="entry name" value="NAD(P)-binding Rossmann-like Domain"/>
    <property type="match status" value="1"/>
</dbReference>
<keyword evidence="5 8" id="KW-0560">Oxidoreductase</keyword>
<feature type="binding site" evidence="8">
    <location>
        <position position="109"/>
    </location>
    <ligand>
        <name>shikimate</name>
        <dbReference type="ChEBI" id="CHEBI:36208"/>
    </ligand>
</feature>
<feature type="binding site" evidence="8">
    <location>
        <begin position="20"/>
        <end position="22"/>
    </location>
    <ligand>
        <name>shikimate</name>
        <dbReference type="ChEBI" id="CHEBI:36208"/>
    </ligand>
</feature>
<evidence type="ECO:0000256" key="6">
    <source>
        <dbReference type="ARBA" id="ARBA00023141"/>
    </source>
</evidence>
<feature type="binding site" evidence="8">
    <location>
        <position position="255"/>
    </location>
    <ligand>
        <name>shikimate</name>
        <dbReference type="ChEBI" id="CHEBI:36208"/>
    </ligand>
</feature>
<feature type="binding site" evidence="8">
    <location>
        <position position="248"/>
    </location>
    <ligand>
        <name>NADP(+)</name>
        <dbReference type="ChEBI" id="CHEBI:58349"/>
    </ligand>
</feature>
<feature type="binding site" evidence="8">
    <location>
        <begin position="135"/>
        <end position="139"/>
    </location>
    <ligand>
        <name>NADP(+)</name>
        <dbReference type="ChEBI" id="CHEBI:58349"/>
    </ligand>
</feature>
<feature type="binding site" evidence="8">
    <location>
        <position position="67"/>
    </location>
    <ligand>
        <name>shikimate</name>
        <dbReference type="ChEBI" id="CHEBI:36208"/>
    </ligand>
</feature>
<dbReference type="SUPFAM" id="SSF53223">
    <property type="entry name" value="Aminoacid dehydrogenase-like, N-terminal domain"/>
    <property type="match status" value="1"/>
</dbReference>
<dbReference type="CDD" id="cd01065">
    <property type="entry name" value="NAD_bind_Shikimate_DH"/>
    <property type="match status" value="1"/>
</dbReference>
<feature type="binding site" evidence="8">
    <location>
        <position position="227"/>
    </location>
    <ligand>
        <name>shikimate</name>
        <dbReference type="ChEBI" id="CHEBI:36208"/>
    </ligand>
</feature>
<dbReference type="OrthoDB" id="9792692at2"/>
<feature type="binding site" evidence="8">
    <location>
        <position position="225"/>
    </location>
    <ligand>
        <name>NADP(+)</name>
        <dbReference type="ChEBI" id="CHEBI:58349"/>
    </ligand>
</feature>
<keyword evidence="13" id="KW-1185">Reference proteome</keyword>
<comment type="subunit">
    <text evidence="8">Homodimer.</text>
</comment>
<organism evidence="12 13">
    <name type="scientific">Candidatus Phycosocius bacilliformis</name>
    <dbReference type="NCBI Taxonomy" id="1445552"/>
    <lineage>
        <taxon>Bacteria</taxon>
        <taxon>Pseudomonadati</taxon>
        <taxon>Pseudomonadota</taxon>
        <taxon>Alphaproteobacteria</taxon>
        <taxon>Caulobacterales</taxon>
        <taxon>Caulobacterales incertae sedis</taxon>
        <taxon>Candidatus Phycosocius</taxon>
    </lineage>
</organism>
<evidence type="ECO:0000256" key="2">
    <source>
        <dbReference type="ARBA" id="ARBA00012962"/>
    </source>
</evidence>
<dbReference type="InterPro" id="IPR046346">
    <property type="entry name" value="Aminoacid_DH-like_N_sf"/>
</dbReference>
<dbReference type="HAMAP" id="MF_00222">
    <property type="entry name" value="Shikimate_DH_AroE"/>
    <property type="match status" value="1"/>
</dbReference>
<name>A0A2P2E7I0_9PROT</name>
<comment type="catalytic activity">
    <reaction evidence="7 8">
        <text>shikimate + NADP(+) = 3-dehydroshikimate + NADPH + H(+)</text>
        <dbReference type="Rhea" id="RHEA:17737"/>
        <dbReference type="ChEBI" id="CHEBI:15378"/>
        <dbReference type="ChEBI" id="CHEBI:16630"/>
        <dbReference type="ChEBI" id="CHEBI:36208"/>
        <dbReference type="ChEBI" id="CHEBI:57783"/>
        <dbReference type="ChEBI" id="CHEBI:58349"/>
        <dbReference type="EC" id="1.1.1.25"/>
    </reaction>
</comment>
<feature type="domain" description="SDH C-terminal" evidence="11">
    <location>
        <begin position="248"/>
        <end position="270"/>
    </location>
</feature>
<dbReference type="PANTHER" id="PTHR21089">
    <property type="entry name" value="SHIKIMATE DEHYDROGENASE"/>
    <property type="match status" value="1"/>
</dbReference>
<comment type="pathway">
    <text evidence="1 8">Metabolic intermediate biosynthesis; chorismate biosynthesis; chorismate from D-erythrose 4-phosphate and phosphoenolpyruvate: step 4/7.</text>
</comment>
<dbReference type="InterPro" id="IPR006151">
    <property type="entry name" value="Shikm_DH/Glu-tRNA_Rdtase"/>
</dbReference>
<keyword evidence="4 8" id="KW-0521">NADP</keyword>
<dbReference type="EMBL" id="BFBR01000001">
    <property type="protein sequence ID" value="GBF57000.1"/>
    <property type="molecule type" value="Genomic_DNA"/>
</dbReference>
<evidence type="ECO:0000259" key="10">
    <source>
        <dbReference type="Pfam" id="PF08501"/>
    </source>
</evidence>
<dbReference type="InterPro" id="IPR011342">
    <property type="entry name" value="Shikimate_DH"/>
</dbReference>
<dbReference type="SUPFAM" id="SSF51735">
    <property type="entry name" value="NAD(P)-binding Rossmann-fold domains"/>
    <property type="match status" value="1"/>
</dbReference>
<dbReference type="Gene3D" id="3.40.50.10860">
    <property type="entry name" value="Leucine Dehydrogenase, chain A, domain 1"/>
    <property type="match status" value="1"/>
</dbReference>
<dbReference type="Pfam" id="PF08501">
    <property type="entry name" value="Shikimate_dh_N"/>
    <property type="match status" value="1"/>
</dbReference>
<evidence type="ECO:0000259" key="9">
    <source>
        <dbReference type="Pfam" id="PF01488"/>
    </source>
</evidence>
<gene>
    <name evidence="8 12" type="primary">aroE</name>
    <name evidence="12" type="ORF">PbB2_00657</name>
</gene>
<accession>A0A2P2E7I0</accession>
<evidence type="ECO:0000256" key="8">
    <source>
        <dbReference type="HAMAP-Rule" id="MF_00222"/>
    </source>
</evidence>
<comment type="similarity">
    <text evidence="8">Belongs to the shikimate dehydrogenase family.</text>
</comment>
<feature type="domain" description="Quinate/shikimate 5-dehydrogenase/glutamyl-tRNA reductase" evidence="9">
    <location>
        <begin position="129"/>
        <end position="201"/>
    </location>
</feature>
<keyword evidence="6 8" id="KW-0057">Aromatic amino acid biosynthesis</keyword>
<reference evidence="12 13" key="1">
    <citation type="journal article" date="2018" name="Genome Announc.">
        <title>Draft Genome Sequence of "Candidatus Phycosocius bacilliformis," an Alphaproteobacterial Ectosymbiont of the Hydrocarbon-Producing Green Alga Botryococcus braunii.</title>
        <authorList>
            <person name="Tanabe Y."/>
            <person name="Yamaguchi H."/>
            <person name="Watanabe M.M."/>
        </authorList>
    </citation>
    <scope>NUCLEOTIDE SEQUENCE [LARGE SCALE GENOMIC DNA]</scope>
    <source>
        <strain evidence="12 13">BOTRYCO-2</strain>
    </source>
</reference>
<dbReference type="Pfam" id="PF18317">
    <property type="entry name" value="SDH_C"/>
    <property type="match status" value="1"/>
</dbReference>
<keyword evidence="3 8" id="KW-0028">Amino-acid biosynthesis</keyword>
<dbReference type="Pfam" id="PF01488">
    <property type="entry name" value="Shikimate_DH"/>
    <property type="match status" value="1"/>
</dbReference>
<dbReference type="InterPro" id="IPR036291">
    <property type="entry name" value="NAD(P)-bd_dom_sf"/>
</dbReference>
<feature type="domain" description="Shikimate dehydrogenase substrate binding N-terminal" evidence="10">
    <location>
        <begin position="12"/>
        <end position="94"/>
    </location>
</feature>
<evidence type="ECO:0000256" key="4">
    <source>
        <dbReference type="ARBA" id="ARBA00022857"/>
    </source>
</evidence>
<dbReference type="EC" id="1.1.1.25" evidence="2 8"/>
<sequence>MKISGSTELYAVLGHPVRHSLSPRLHNGWIAAHGLNAVYVALEIAPDDFETALDGLAASQICGLNITTPFKERAAARAKSRSARVALIGAANCLTLDRAGRFYAASNTDGDGLIADLDVRAPDWRSLDGQIVVLGAGGAAAAIVAALAGTTDRPIKIINRDQARAQKLADLLNPHQIQFGTWSDLHQHLDGASLVINATSQGLNHQNPFAPDFSPTARDAIIYDTIYAPRMTAYLASAQQAGRRHFDGLGMLVGQAALAFQTWFGILPDLADGLTRLDEALAS</sequence>
<dbReference type="GO" id="GO:0004764">
    <property type="term" value="F:shikimate 3-dehydrogenase (NADP+) activity"/>
    <property type="evidence" value="ECO:0007669"/>
    <property type="project" value="UniProtKB-UniRule"/>
</dbReference>
<comment type="caution">
    <text evidence="8">Lacks conserved residue(s) required for the propagation of feature annotation.</text>
</comment>
<dbReference type="InterPro" id="IPR041121">
    <property type="entry name" value="SDH_C"/>
</dbReference>
<feature type="binding site" evidence="8">
    <location>
        <position position="92"/>
    </location>
    <ligand>
        <name>shikimate</name>
        <dbReference type="ChEBI" id="CHEBI:36208"/>
    </ligand>
</feature>
<evidence type="ECO:0000313" key="12">
    <source>
        <dbReference type="EMBL" id="GBF57000.1"/>
    </source>
</evidence>
<evidence type="ECO:0000259" key="11">
    <source>
        <dbReference type="Pfam" id="PF18317"/>
    </source>
</evidence>
<dbReference type="AlphaFoldDB" id="A0A2P2E7I0"/>
<dbReference type="InterPro" id="IPR022893">
    <property type="entry name" value="Shikimate_DH_fam"/>
</dbReference>
<dbReference type="GO" id="GO:0009073">
    <property type="term" value="P:aromatic amino acid family biosynthetic process"/>
    <property type="evidence" value="ECO:0007669"/>
    <property type="project" value="UniProtKB-KW"/>
</dbReference>
<comment type="function">
    <text evidence="8">Involved in the biosynthesis of the chorismate, which leads to the biosynthesis of aromatic amino acids. Catalyzes the reversible NADPH linked reduction of 3-dehydroshikimate (DHSA) to yield shikimate (SA).</text>
</comment>
<evidence type="ECO:0000256" key="1">
    <source>
        <dbReference type="ARBA" id="ARBA00004871"/>
    </source>
</evidence>
<comment type="caution">
    <text evidence="12">The sequence shown here is derived from an EMBL/GenBank/DDBJ whole genome shotgun (WGS) entry which is preliminary data.</text>
</comment>
<evidence type="ECO:0000313" key="13">
    <source>
        <dbReference type="Proteomes" id="UP000245086"/>
    </source>
</evidence>
<dbReference type="InterPro" id="IPR013708">
    <property type="entry name" value="Shikimate_DH-bd_N"/>
</dbReference>
<proteinExistence type="inferred from homology"/>
<evidence type="ECO:0000256" key="3">
    <source>
        <dbReference type="ARBA" id="ARBA00022605"/>
    </source>
</evidence>
<protein>
    <recommendedName>
        <fullName evidence="2 8">Shikimate dehydrogenase (NADP(+))</fullName>
        <shortName evidence="8">SDH</shortName>
        <ecNumber evidence="2 8">1.1.1.25</ecNumber>
    </recommendedName>
</protein>
<dbReference type="GO" id="GO:0019632">
    <property type="term" value="P:shikimate metabolic process"/>
    <property type="evidence" value="ECO:0007669"/>
    <property type="project" value="InterPro"/>
</dbReference>
<dbReference type="Proteomes" id="UP000245086">
    <property type="component" value="Unassembled WGS sequence"/>
</dbReference>
<evidence type="ECO:0000256" key="7">
    <source>
        <dbReference type="ARBA" id="ARBA00049442"/>
    </source>
</evidence>
<dbReference type="GO" id="GO:0050661">
    <property type="term" value="F:NADP binding"/>
    <property type="evidence" value="ECO:0007669"/>
    <property type="project" value="InterPro"/>
</dbReference>
<dbReference type="GO" id="GO:0008652">
    <property type="term" value="P:amino acid biosynthetic process"/>
    <property type="evidence" value="ECO:0007669"/>
    <property type="project" value="UniProtKB-KW"/>
</dbReference>
<dbReference type="PANTHER" id="PTHR21089:SF1">
    <property type="entry name" value="BIFUNCTIONAL 3-DEHYDROQUINATE DEHYDRATASE_SHIKIMATE DEHYDROGENASE, CHLOROPLASTIC"/>
    <property type="match status" value="1"/>
</dbReference>
<dbReference type="RefSeq" id="WP_108983830.1">
    <property type="nucleotide sequence ID" value="NZ_BFBR01000001.1"/>
</dbReference>